<dbReference type="EMBL" id="OU898283">
    <property type="protein sequence ID" value="CAG9839516.1"/>
    <property type="molecule type" value="Genomic_DNA"/>
</dbReference>
<dbReference type="InterPro" id="IPR022242">
    <property type="entry name" value="TNP-like_C"/>
</dbReference>
<sequence length="217" mass="25005">MVSTVKTLGKNSAAIFTENRNTIETAESCLLNVLEETKQTEEICFTHQMLSKILPRNQTVEEKNEEEEVISNSTYFVDPVYLQEEAIASDELINLLDNFEVKERVNMEALRYIAGYVAFKFKSKFSNLGIATSNLNISEVPRWLEILSRGSLLNPNEELWEVAKNMENQFHQMHGNFLNKEKKIFQRLAEKTLASLPNTSIPFEVILCMCKHEHILE</sequence>
<name>A0A9N9TDS0_DIABA</name>
<evidence type="ECO:0000313" key="3">
    <source>
        <dbReference type="Proteomes" id="UP001153709"/>
    </source>
</evidence>
<accession>A0A9N9TDS0</accession>
<protein>
    <recommendedName>
        <fullName evidence="1">Transposable element P transposase-like C-terminal domain-containing protein</fullName>
    </recommendedName>
</protein>
<evidence type="ECO:0000259" key="1">
    <source>
        <dbReference type="Pfam" id="PF12596"/>
    </source>
</evidence>
<proteinExistence type="predicted"/>
<keyword evidence="3" id="KW-1185">Reference proteome</keyword>
<gene>
    <name evidence="2" type="ORF">DIABBA_LOCUS12276</name>
</gene>
<dbReference type="OrthoDB" id="6610564at2759"/>
<reference evidence="2" key="1">
    <citation type="submission" date="2022-01" db="EMBL/GenBank/DDBJ databases">
        <authorList>
            <person name="King R."/>
        </authorList>
    </citation>
    <scope>NUCLEOTIDE SEQUENCE</scope>
</reference>
<organism evidence="2 3">
    <name type="scientific">Diabrotica balteata</name>
    <name type="common">Banded cucumber beetle</name>
    <dbReference type="NCBI Taxonomy" id="107213"/>
    <lineage>
        <taxon>Eukaryota</taxon>
        <taxon>Metazoa</taxon>
        <taxon>Ecdysozoa</taxon>
        <taxon>Arthropoda</taxon>
        <taxon>Hexapoda</taxon>
        <taxon>Insecta</taxon>
        <taxon>Pterygota</taxon>
        <taxon>Neoptera</taxon>
        <taxon>Endopterygota</taxon>
        <taxon>Coleoptera</taxon>
        <taxon>Polyphaga</taxon>
        <taxon>Cucujiformia</taxon>
        <taxon>Chrysomeloidea</taxon>
        <taxon>Chrysomelidae</taxon>
        <taxon>Galerucinae</taxon>
        <taxon>Diabroticina</taxon>
        <taxon>Diabroticites</taxon>
        <taxon>Diabrotica</taxon>
    </lineage>
</organism>
<dbReference type="Proteomes" id="UP001153709">
    <property type="component" value="Chromosome 8"/>
</dbReference>
<evidence type="ECO:0000313" key="2">
    <source>
        <dbReference type="EMBL" id="CAG9839516.1"/>
    </source>
</evidence>
<feature type="domain" description="Transposable element P transposase-like C-terminal" evidence="1">
    <location>
        <begin position="58"/>
        <end position="136"/>
    </location>
</feature>
<dbReference type="AlphaFoldDB" id="A0A9N9TDS0"/>
<dbReference type="Pfam" id="PF12596">
    <property type="entry name" value="Tnp_P_element_C"/>
    <property type="match status" value="1"/>
</dbReference>